<dbReference type="EMBL" id="JAPESX010000583">
    <property type="protein sequence ID" value="KAJ8120615.1"/>
    <property type="molecule type" value="Genomic_DNA"/>
</dbReference>
<evidence type="ECO:0000313" key="2">
    <source>
        <dbReference type="Proteomes" id="UP001153334"/>
    </source>
</evidence>
<comment type="caution">
    <text evidence="1">The sequence shown here is derived from an EMBL/GenBank/DDBJ whole genome shotgun (WGS) entry which is preliminary data.</text>
</comment>
<protein>
    <submittedName>
        <fullName evidence="1">Uncharacterized protein</fullName>
    </submittedName>
</protein>
<sequence>MTLFPEVQRKAQEEIDRVIGSSRLPTFSDRESLPYIDAVLQEAWRWHTVVPLSVPHTADRDDIVGGYYIPKGAAVFPNIWWFTHDPAVYPNPSEFDPSRYLGPNPAPDPINHIFGYGRRICPAVFNIGKGLDERGHEIEPTTKPGPGILSRLEAFKATIKPRSPQHAHLIRQVEELYPWEVSNAEEVQKIVV</sequence>
<proteinExistence type="predicted"/>
<organism evidence="1 2">
    <name type="scientific">Nemania bipapillata</name>
    <dbReference type="NCBI Taxonomy" id="110536"/>
    <lineage>
        <taxon>Eukaryota</taxon>
        <taxon>Fungi</taxon>
        <taxon>Dikarya</taxon>
        <taxon>Ascomycota</taxon>
        <taxon>Pezizomycotina</taxon>
        <taxon>Sordariomycetes</taxon>
        <taxon>Xylariomycetidae</taxon>
        <taxon>Xylariales</taxon>
        <taxon>Xylariaceae</taxon>
        <taxon>Nemania</taxon>
    </lineage>
</organism>
<gene>
    <name evidence="1" type="ORF">ONZ43_g2722</name>
</gene>
<evidence type="ECO:0000313" key="1">
    <source>
        <dbReference type="EMBL" id="KAJ8120615.1"/>
    </source>
</evidence>
<keyword evidence="2" id="KW-1185">Reference proteome</keyword>
<name>A0ACC2IZG3_9PEZI</name>
<accession>A0ACC2IZG3</accession>
<dbReference type="Proteomes" id="UP001153334">
    <property type="component" value="Unassembled WGS sequence"/>
</dbReference>
<reference evidence="1" key="1">
    <citation type="submission" date="2022-11" db="EMBL/GenBank/DDBJ databases">
        <title>Genome Sequence of Nemania bipapillata.</title>
        <authorList>
            <person name="Buettner E."/>
        </authorList>
    </citation>
    <scope>NUCLEOTIDE SEQUENCE</scope>
    <source>
        <strain evidence="1">CP14</strain>
    </source>
</reference>